<gene>
    <name evidence="1" type="ORF">IE53DRAFT_389279</name>
</gene>
<proteinExistence type="predicted"/>
<keyword evidence="2" id="KW-1185">Reference proteome</keyword>
<organism evidence="1 2">
    <name type="scientific">Violaceomyces palustris</name>
    <dbReference type="NCBI Taxonomy" id="1673888"/>
    <lineage>
        <taxon>Eukaryota</taxon>
        <taxon>Fungi</taxon>
        <taxon>Dikarya</taxon>
        <taxon>Basidiomycota</taxon>
        <taxon>Ustilaginomycotina</taxon>
        <taxon>Ustilaginomycetes</taxon>
        <taxon>Violaceomycetales</taxon>
        <taxon>Violaceomycetaceae</taxon>
        <taxon>Violaceomyces</taxon>
    </lineage>
</organism>
<reference evidence="1 2" key="1">
    <citation type="journal article" date="2018" name="Mol. Biol. Evol.">
        <title>Broad Genomic Sampling Reveals a Smut Pathogenic Ancestry of the Fungal Clade Ustilaginomycotina.</title>
        <authorList>
            <person name="Kijpornyongpan T."/>
            <person name="Mondo S.J."/>
            <person name="Barry K."/>
            <person name="Sandor L."/>
            <person name="Lee J."/>
            <person name="Lipzen A."/>
            <person name="Pangilinan J."/>
            <person name="LaButti K."/>
            <person name="Hainaut M."/>
            <person name="Henrissat B."/>
            <person name="Grigoriev I.V."/>
            <person name="Spatafora J.W."/>
            <person name="Aime M.C."/>
        </authorList>
    </citation>
    <scope>NUCLEOTIDE SEQUENCE [LARGE SCALE GENOMIC DNA]</scope>
    <source>
        <strain evidence="1 2">SA 807</strain>
    </source>
</reference>
<accession>A0ACD0NRT5</accession>
<dbReference type="Proteomes" id="UP000245626">
    <property type="component" value="Unassembled WGS sequence"/>
</dbReference>
<name>A0ACD0NRT5_9BASI</name>
<protein>
    <submittedName>
        <fullName evidence="1">Uncharacterized protein</fullName>
    </submittedName>
</protein>
<sequence>MPLPSDPQSGPKAFKRKAQSADPTSSGSEDDSDGEDPDFINVDFDFKAPVEIDFLAIKRLLQQLFYTHASKLDLGGLADLIIKGAEIQGLGTVIKVDGDEDQDPYAFVSATQLQGQPSSSSSSSPPPSTPSSSLTSYFVEVLSKSESTKPFLELVQNAATAKEGSAPIVAILHERMVNLPPQLALHLYRMIGEELEAVRNAKSPVPPAPSHLLFFSRVFSSAAYSDDEAMDEDDEDAPTGLAGARRRKNKMAKRQGKKQGVKPGPKKGTQDDDEMGLFHPEDKALSELASFTHTFRFPPPPDAADSFEAPLFGRLVAIPYGKLGEMMSRFETDLGPVQGSSGSMMVA</sequence>
<evidence type="ECO:0000313" key="1">
    <source>
        <dbReference type="EMBL" id="PWN48514.1"/>
    </source>
</evidence>
<evidence type="ECO:0000313" key="2">
    <source>
        <dbReference type="Proteomes" id="UP000245626"/>
    </source>
</evidence>
<dbReference type="EMBL" id="KZ820189">
    <property type="protein sequence ID" value="PWN48514.1"/>
    <property type="molecule type" value="Genomic_DNA"/>
</dbReference>